<dbReference type="Pfam" id="PF01546">
    <property type="entry name" value="Peptidase_M20"/>
    <property type="match status" value="1"/>
</dbReference>
<dbReference type="SUPFAM" id="SSF55031">
    <property type="entry name" value="Bacterial exopeptidase dimerisation domain"/>
    <property type="match status" value="1"/>
</dbReference>
<dbReference type="InterPro" id="IPR017439">
    <property type="entry name" value="Amidohydrolase"/>
</dbReference>
<dbReference type="PIRSF" id="PIRSF005962">
    <property type="entry name" value="Pept_M20D_amidohydro"/>
    <property type="match status" value="1"/>
</dbReference>
<dbReference type="SUPFAM" id="SSF53187">
    <property type="entry name" value="Zn-dependent exopeptidases"/>
    <property type="match status" value="1"/>
</dbReference>
<feature type="binding site" evidence="2">
    <location>
        <position position="99"/>
    </location>
    <ligand>
        <name>Mn(2+)</name>
        <dbReference type="ChEBI" id="CHEBI:29035"/>
        <label>2</label>
    </ligand>
</feature>
<keyword evidence="1" id="KW-0378">Hydrolase</keyword>
<feature type="binding site" evidence="2">
    <location>
        <position position="97"/>
    </location>
    <ligand>
        <name>Mn(2+)</name>
        <dbReference type="ChEBI" id="CHEBI:29035"/>
        <label>2</label>
    </ligand>
</feature>
<comment type="cofactor">
    <cofactor evidence="2">
        <name>Mn(2+)</name>
        <dbReference type="ChEBI" id="CHEBI:29035"/>
    </cofactor>
    <text evidence="2">The Mn(2+) ion enhances activity.</text>
</comment>
<sequence>MNILDEIEQLQETLIQDRRTLHQMPETTFDLDQTTAYIKKRLIEMGYTPHDLGNHGIVTTIGTGSPCLLLRSDMDALPMAEESGLDFAAHNGKMHACGHDLHMTMLLGACAIFKQLKEIKGTIKILFQPAEEIASGAKAMIDAGVLENPHVDAAFGMHIKADQPTGTIAYCPGVMMPSSDFFTVQIHGKSVHGSAPHLGVDPISIAAHTICNLEMLTAREIDAAERFTMTIGSLQAGTTGNIIPDEAVLKGSIRCFDPDVRVKVLERFEEIITDTAQMYRGEALVNFPMRALTVNNNETLAKDWLPALQSIAKVDAHCQPLSISEDFSYFMEHVPSLFVLVGAQGDRPPVSLHNSHIIFDEEGMKTGIAAYVAIALHYLQGTH</sequence>
<dbReference type="PANTHER" id="PTHR11014:SF63">
    <property type="entry name" value="METALLOPEPTIDASE, PUTATIVE (AFU_ORTHOLOGUE AFUA_6G09600)-RELATED"/>
    <property type="match status" value="1"/>
</dbReference>
<dbReference type="GO" id="GO:0046872">
    <property type="term" value="F:metal ion binding"/>
    <property type="evidence" value="ECO:0007669"/>
    <property type="project" value="UniProtKB-KW"/>
</dbReference>
<dbReference type="InParanoid" id="A0A3G9JS30"/>
<feature type="domain" description="Peptidase M20 dimerisation" evidence="3">
    <location>
        <begin position="182"/>
        <end position="276"/>
    </location>
</feature>
<dbReference type="EMBL" id="AP019309">
    <property type="protein sequence ID" value="BBH25909.1"/>
    <property type="molecule type" value="Genomic_DNA"/>
</dbReference>
<evidence type="ECO:0000313" key="5">
    <source>
        <dbReference type="Proteomes" id="UP000268059"/>
    </source>
</evidence>
<name>A0A3G9JS30_9FIRM</name>
<reference evidence="4 5" key="1">
    <citation type="submission" date="2018-11" db="EMBL/GenBank/DDBJ databases">
        <title>Novel Erysipelotrichaceae bacterium isolated from small intestine of a swine.</title>
        <authorList>
            <person name="Kim J.S."/>
            <person name="Choe H."/>
            <person name="Lee Y.R."/>
            <person name="Kim K.M."/>
            <person name="Park D.S."/>
        </authorList>
    </citation>
    <scope>NUCLEOTIDE SEQUENCE [LARGE SCALE GENOMIC DNA]</scope>
    <source>
        <strain evidence="4 5">SG0102</strain>
    </source>
</reference>
<dbReference type="OrthoDB" id="9776731at2"/>
<dbReference type="FunFam" id="3.30.70.360:FF:000001">
    <property type="entry name" value="N-acetyldiaminopimelate deacetylase"/>
    <property type="match status" value="1"/>
</dbReference>
<dbReference type="GO" id="GO:0050118">
    <property type="term" value="F:N-acetyldiaminopimelate deacetylase activity"/>
    <property type="evidence" value="ECO:0007669"/>
    <property type="project" value="UniProtKB-ARBA"/>
</dbReference>
<dbReference type="InterPro" id="IPR036264">
    <property type="entry name" value="Bact_exopeptidase_dim_dom"/>
</dbReference>
<evidence type="ECO:0000256" key="2">
    <source>
        <dbReference type="PIRSR" id="PIRSR005962-1"/>
    </source>
</evidence>
<proteinExistence type="predicted"/>
<keyword evidence="5" id="KW-1185">Reference proteome</keyword>
<feature type="binding site" evidence="2">
    <location>
        <position position="132"/>
    </location>
    <ligand>
        <name>Mn(2+)</name>
        <dbReference type="ChEBI" id="CHEBI:29035"/>
        <label>2</label>
    </ligand>
</feature>
<evidence type="ECO:0000313" key="4">
    <source>
        <dbReference type="EMBL" id="BBH25909.1"/>
    </source>
</evidence>
<dbReference type="InterPro" id="IPR011650">
    <property type="entry name" value="Peptidase_M20_dimer"/>
</dbReference>
<evidence type="ECO:0000259" key="3">
    <source>
        <dbReference type="Pfam" id="PF07687"/>
    </source>
</evidence>
<dbReference type="Pfam" id="PF07687">
    <property type="entry name" value="M20_dimer"/>
    <property type="match status" value="1"/>
</dbReference>
<accession>A0A3G9JS30</accession>
<dbReference type="CDD" id="cd03886">
    <property type="entry name" value="M20_Acy1"/>
    <property type="match status" value="1"/>
</dbReference>
<protein>
    <submittedName>
        <fullName evidence="4">Peptidase</fullName>
    </submittedName>
</protein>
<organism evidence="4 5">
    <name type="scientific">Intestinibaculum porci</name>
    <dbReference type="NCBI Taxonomy" id="2487118"/>
    <lineage>
        <taxon>Bacteria</taxon>
        <taxon>Bacillati</taxon>
        <taxon>Bacillota</taxon>
        <taxon>Erysipelotrichia</taxon>
        <taxon>Erysipelotrichales</taxon>
        <taxon>Erysipelotrichaceae</taxon>
        <taxon>Intestinibaculum</taxon>
    </lineage>
</organism>
<dbReference type="RefSeq" id="WP_125118827.1">
    <property type="nucleotide sequence ID" value="NZ_AP019309.1"/>
</dbReference>
<keyword evidence="2" id="KW-0464">Manganese</keyword>
<dbReference type="PANTHER" id="PTHR11014">
    <property type="entry name" value="PEPTIDASE M20 FAMILY MEMBER"/>
    <property type="match status" value="1"/>
</dbReference>
<dbReference type="Proteomes" id="UP000268059">
    <property type="component" value="Chromosome"/>
</dbReference>
<dbReference type="InterPro" id="IPR002933">
    <property type="entry name" value="Peptidase_M20"/>
</dbReference>
<gene>
    <name evidence="4" type="ORF">SG0102_08430</name>
</gene>
<dbReference type="AlphaFoldDB" id="A0A3G9JS30"/>
<evidence type="ECO:0000256" key="1">
    <source>
        <dbReference type="ARBA" id="ARBA00022801"/>
    </source>
</evidence>
<dbReference type="GO" id="GO:0019877">
    <property type="term" value="P:diaminopimelate biosynthetic process"/>
    <property type="evidence" value="ECO:0007669"/>
    <property type="project" value="UniProtKB-ARBA"/>
</dbReference>
<dbReference type="NCBIfam" id="TIGR01891">
    <property type="entry name" value="amidohydrolases"/>
    <property type="match status" value="1"/>
</dbReference>
<keyword evidence="2" id="KW-0479">Metal-binding</keyword>
<dbReference type="Gene3D" id="3.30.70.360">
    <property type="match status" value="1"/>
</dbReference>
<dbReference type="KEGG" id="ebm:SG0102_08430"/>
<dbReference type="Gene3D" id="3.40.630.10">
    <property type="entry name" value="Zn peptidases"/>
    <property type="match status" value="1"/>
</dbReference>
<feature type="binding site" evidence="2">
    <location>
        <position position="158"/>
    </location>
    <ligand>
        <name>Mn(2+)</name>
        <dbReference type="ChEBI" id="CHEBI:29035"/>
        <label>2</label>
    </ligand>
</feature>
<feature type="binding site" evidence="2">
    <location>
        <position position="353"/>
    </location>
    <ligand>
        <name>Mn(2+)</name>
        <dbReference type="ChEBI" id="CHEBI:29035"/>
        <label>2</label>
    </ligand>
</feature>